<dbReference type="AlphaFoldDB" id="G8JPY4"/>
<dbReference type="EMBL" id="CP002498">
    <property type="protein sequence ID" value="AET38447.1"/>
    <property type="molecule type" value="Genomic_DNA"/>
</dbReference>
<sequence>MSDWWLNACFDAYDKARQTIEEVGVSAAESASYVYAFTKDAWKEIAIKGNKGNGEGVMDVDRVIRELSGTAAPDAFERYHGFVFEKVVGISQNRVVRFGLGVTALGVLLFAVNKFVIPELGTHIENDREVVLVVGEMSDPITRSLVYDLYRRGFIVFICTTKQNKHQGLEEEEYEKVPSPWDKEDGLFHITSSTECLSQFMEFLQQENKHLRGILVVPNVCFYTSGIFTNITSAQLSDEFGVNFVNIWRVITNLLPQFNNAYRDKLQVIIFNPSLSKNLNIQYHSLEFLISSMMETLYNVMKNECGHLADVYQCHLGILNVAGNASNYKYLTINGEHITTSLCEPIYELLISKGHIWFRFKRWVLGSVLYCGKGSRIACWFKNLAPVWLLELL</sequence>
<name>G8JPY4_ERECY</name>
<dbReference type="Pfam" id="PF08643">
    <property type="entry name" value="DUF1776"/>
    <property type="match status" value="1"/>
</dbReference>
<dbReference type="GeneID" id="11468504"/>
<evidence type="ECO:0000313" key="2">
    <source>
        <dbReference type="Proteomes" id="UP000006790"/>
    </source>
</evidence>
<organism evidence="1 2">
    <name type="scientific">Eremothecium cymbalariae (strain CBS 270.75 / DBVPG 7215 / KCTC 17166 / NRRL Y-17582)</name>
    <name type="common">Yeast</name>
    <dbReference type="NCBI Taxonomy" id="931890"/>
    <lineage>
        <taxon>Eukaryota</taxon>
        <taxon>Fungi</taxon>
        <taxon>Dikarya</taxon>
        <taxon>Ascomycota</taxon>
        <taxon>Saccharomycotina</taxon>
        <taxon>Saccharomycetes</taxon>
        <taxon>Saccharomycetales</taxon>
        <taxon>Saccharomycetaceae</taxon>
        <taxon>Eremothecium</taxon>
    </lineage>
</organism>
<dbReference type="FunCoup" id="G8JPY4">
    <property type="interactions" value="11"/>
</dbReference>
<evidence type="ECO:0000313" key="1">
    <source>
        <dbReference type="EMBL" id="AET38447.1"/>
    </source>
</evidence>
<dbReference type="InParanoid" id="G8JPY4"/>
<dbReference type="STRING" id="931890.G8JPY4"/>
<dbReference type="Gene3D" id="3.40.50.720">
    <property type="entry name" value="NAD(P)-binding Rossmann-like Domain"/>
    <property type="match status" value="1"/>
</dbReference>
<dbReference type="InterPro" id="IPR013952">
    <property type="entry name" value="DUF1776_fun"/>
</dbReference>
<dbReference type="HOGENOM" id="CLU_059030_1_0_1"/>
<proteinExistence type="predicted"/>
<dbReference type="RefSeq" id="XP_003645264.1">
    <property type="nucleotide sequence ID" value="XM_003645216.1"/>
</dbReference>
<dbReference type="OMA" id="IFDAGYW"/>
<accession>G8JPY4</accession>
<gene>
    <name evidence="1" type="ordered locus">Ecym_2748</name>
</gene>
<dbReference type="Proteomes" id="UP000006790">
    <property type="component" value="Chromosome 2"/>
</dbReference>
<reference evidence="2" key="1">
    <citation type="journal article" date="2012" name="G3 (Bethesda)">
        <title>Pichia sorbitophila, an interspecies yeast hybrid reveals early steps of genome resolution following polyploidization.</title>
        <authorList>
            <person name="Leh Louis V."/>
            <person name="Despons L."/>
            <person name="Friedrich A."/>
            <person name="Martin T."/>
            <person name="Durrens P."/>
            <person name="Casaregola S."/>
            <person name="Neuveglise C."/>
            <person name="Fairhead C."/>
            <person name="Marck C."/>
            <person name="Cruz J.A."/>
            <person name="Straub M.L."/>
            <person name="Kugler V."/>
            <person name="Sacerdot C."/>
            <person name="Uzunov Z."/>
            <person name="Thierry A."/>
            <person name="Weiss S."/>
            <person name="Bleykasten C."/>
            <person name="De Montigny J."/>
            <person name="Jacques N."/>
            <person name="Jung P."/>
            <person name="Lemaire M."/>
            <person name="Mallet S."/>
            <person name="Morel G."/>
            <person name="Richard G.F."/>
            <person name="Sarkar A."/>
            <person name="Savel G."/>
            <person name="Schacherer J."/>
            <person name="Seret M.L."/>
            <person name="Talla E."/>
            <person name="Samson G."/>
            <person name="Jubin C."/>
            <person name="Poulain J."/>
            <person name="Vacherie B."/>
            <person name="Barbe V."/>
            <person name="Pelletier E."/>
            <person name="Sherman D.J."/>
            <person name="Westhof E."/>
            <person name="Weissenbach J."/>
            <person name="Baret P.V."/>
            <person name="Wincker P."/>
            <person name="Gaillardin C."/>
            <person name="Dujon B."/>
            <person name="Souciet J.L."/>
        </authorList>
    </citation>
    <scope>NUCLEOTIDE SEQUENCE [LARGE SCALE GENOMIC DNA]</scope>
    <source>
        <strain evidence="2">CBS 270.75 / DBVPG 7215 / KCTC 17166 / NRRL Y-17582</strain>
    </source>
</reference>
<keyword evidence="2" id="KW-1185">Reference proteome</keyword>
<dbReference type="KEGG" id="erc:Ecym_2748"/>
<protein>
    <recommendedName>
        <fullName evidence="3">DUF1776-domain-containing protein</fullName>
    </recommendedName>
</protein>
<evidence type="ECO:0008006" key="3">
    <source>
        <dbReference type="Google" id="ProtNLM"/>
    </source>
</evidence>
<dbReference type="OrthoDB" id="5308060at2759"/>
<dbReference type="eggNOG" id="ENOG502QUU7">
    <property type="taxonomic scope" value="Eukaryota"/>
</dbReference>